<name>A0A183L567_9TREM</name>
<proteinExistence type="predicted"/>
<keyword evidence="2" id="KW-1185">Reference proteome</keyword>
<evidence type="ECO:0000313" key="2">
    <source>
        <dbReference type="Proteomes" id="UP000279833"/>
    </source>
</evidence>
<sequence length="128" mass="14216">FKPIASTTVKLNQRPRYVLPPDINTFSSSTPTSITNIPLNSPIKPSSTFRPNQLLPPFLPSNPQNNIQTAQLPVFMETTDQQTQCPNHNIDPTSSISSSVLMSEFICIFVRLNCNLIDLLTTVLCTKL</sequence>
<evidence type="ECO:0000313" key="1">
    <source>
        <dbReference type="EMBL" id="VDP79067.1"/>
    </source>
</evidence>
<dbReference type="STRING" id="6186.A0A183L567"/>
<gene>
    <name evidence="1" type="ORF">SCUD_LOCUS22481</name>
</gene>
<reference evidence="1 2" key="2">
    <citation type="submission" date="2018-11" db="EMBL/GenBank/DDBJ databases">
        <authorList>
            <consortium name="Pathogen Informatics"/>
        </authorList>
    </citation>
    <scope>NUCLEOTIDE SEQUENCE [LARGE SCALE GENOMIC DNA]</scope>
    <source>
        <strain evidence="1">Dakar</strain>
        <strain evidence="2">Dakar, Senegal</strain>
    </source>
</reference>
<reference evidence="3" key="1">
    <citation type="submission" date="2016-06" db="UniProtKB">
        <authorList>
            <consortium name="WormBaseParasite"/>
        </authorList>
    </citation>
    <scope>IDENTIFICATION</scope>
</reference>
<evidence type="ECO:0000313" key="3">
    <source>
        <dbReference type="WBParaSite" id="SCUD_0002248401-mRNA-1"/>
    </source>
</evidence>
<dbReference type="AlphaFoldDB" id="A0A183L567"/>
<organism evidence="3">
    <name type="scientific">Schistosoma curassoni</name>
    <dbReference type="NCBI Taxonomy" id="6186"/>
    <lineage>
        <taxon>Eukaryota</taxon>
        <taxon>Metazoa</taxon>
        <taxon>Spiralia</taxon>
        <taxon>Lophotrochozoa</taxon>
        <taxon>Platyhelminthes</taxon>
        <taxon>Trematoda</taxon>
        <taxon>Digenea</taxon>
        <taxon>Strigeidida</taxon>
        <taxon>Schistosomatoidea</taxon>
        <taxon>Schistosomatidae</taxon>
        <taxon>Schistosoma</taxon>
    </lineage>
</organism>
<dbReference type="WBParaSite" id="SCUD_0002248401-mRNA-1">
    <property type="protein sequence ID" value="SCUD_0002248401-mRNA-1"/>
    <property type="gene ID" value="SCUD_0002248401"/>
</dbReference>
<protein>
    <submittedName>
        <fullName evidence="3">Ovule protein</fullName>
    </submittedName>
</protein>
<dbReference type="EMBL" id="UZAK01049516">
    <property type="protein sequence ID" value="VDP79067.1"/>
    <property type="molecule type" value="Genomic_DNA"/>
</dbReference>
<accession>A0A183L567</accession>
<dbReference type="Proteomes" id="UP000279833">
    <property type="component" value="Unassembled WGS sequence"/>
</dbReference>